<dbReference type="SMART" id="SM00490">
    <property type="entry name" value="HELICc"/>
    <property type="match status" value="1"/>
</dbReference>
<dbReference type="InterPro" id="IPR001650">
    <property type="entry name" value="Helicase_C-like"/>
</dbReference>
<dbReference type="Gene3D" id="3.40.50.300">
    <property type="entry name" value="P-loop containing nucleotide triphosphate hydrolases"/>
    <property type="match status" value="2"/>
</dbReference>
<sequence length="1628" mass="180974">MTQRVFDPIIAARDIESSYREYLEATIHFDDRGLQKQLENLLAKPGYLSKGPFLESAAPYKKGATPRQLIDEGVFCESMLRLGGGDRGVFDPDRPLYTHQERAMRLAHAGKNYAVVTGTGSGKTECFLLPILNDILSEFEGTGPAPGVRALILYPMNALANDQLKRLRALLRGTGVTFGRYTGDTKQSRKEALKAWQDENPGLEKPAEEIISRDEVREAPPNILLTNYSMLEYLLLRPEDAPLFSDVFGRSWRHLAIDEAHVYSGSLGTEVAYLIRRLKARIDCSAGPRQPLHCYATSATIGTDRDMPKVAQFAEDLFGEPFDHDDEACAVVRSDRDSPTSELDEVSWGTLSLDRWARLRDAVSHRDAVSRTDVAAALEGAPTSLVDAVRTAEDPLTALGSALLGEGNVRTIVERLDNDVFDLTDRGALVSLGMEGLGDDAAGMRTLSAMVEVLSAARRSSGVPILSSRYHSFLRAPEGLYINLLTNRLTVEKRTEEPIEGSDGLTAPVYEVSVCRHCGQAYILGKQDSADRGRVAWLNPRYPGIDVNEDTPPRLYYRLIRDERGVDESEDVAWLCPACGSLHSEPEGGAHRFDHEPCRRVAIARGEDKTRGTETSAQCLHCGYTNRYAIQPMRVSPEAAGSVVCYDLVREVPPFEVSERSDEAKTSRFSRRPLRSAWGRAGSVICFSDRRQDAAFFAPAMERTYDQILRRQMIYQGVRELSEKYGSCSPSDVAHWLAGHNKGMRRRSDGRPVTTIELANMTQAWVLDELMAEDFRNSLEGLGLIKVTPAPLLDVLEGEDGRAAVAQDVADLCAEGCDWITERDYLAVLRFGVESLRWRRGVLQWPEGADSYRTTHARPREVVAGDSDDVDARHQERYVGAPGARNNRFRFVERLARELHGAEPSPDEIRDVLLSAFRLTREIAEGVEGGLERTDRGFELSEDLWSLAASEEGERVFRCARCGITCQFDTGGVCVTRGCDGRMEPVDPFTESTTDRYYKEVCRQAPLPVRIEEHTAQLSSERARLIQSEFLQGKVNVLSCTTTFELGVDVGDLRCVFMRNVPPSPANYAQRAGRTGRRAGMPGFAVTFARLRPHDVQFFNHPLSVIKGETRVPACYLTNRTIALRHVFAVALSSFFRSVDDGEKMAKTFNAFLDVTEERPEGLDRLSDYLRSHPADLAEELRRAIPSQVAQDESIGFDSWAWVGELLGESGRLRLAHQLLHEDYADLRQRMDQYLFENTPGKVRGVTNSMQAVLDKLTIPVLAESGVLPKYGFPTDVVSLRLKELETAGPTEQLDLSRGMRQAIREYAPGSEVVAGKRLWRSTGIRRLRGRPDELHYYGVCPTCKTFTWRPEDESGEIECPVCHETFKASGVMLVPRFGFVGEREGSKGVGESRPRARGSLEVHFGQDWADQIKRRDDLDLPAGKITYAYGTNVRLCVTNSGPQGGGFQVCSYCGAAAPATEELRHERWCQGKMAKRYSALGAVFRSDVLELEFCPNSLVELADEDWRSAMWALHSAAALYLEVPETEIGATTYLSLDGARRAILLYDDVPGGAGRVDQLSRNVRELLTSAYQRVRDCEGCSIDSCCYGCLANYYNQAEQSTLSRRGALRVFDSIGVGELLGEGVTGK</sequence>
<dbReference type="SUPFAM" id="SSF52540">
    <property type="entry name" value="P-loop containing nucleoside triphosphate hydrolases"/>
    <property type="match status" value="2"/>
</dbReference>
<reference evidence="5" key="1">
    <citation type="journal article" date="2021" name="PeerJ">
        <title>Extensive microbial diversity within the chicken gut microbiome revealed by metagenomics and culture.</title>
        <authorList>
            <person name="Gilroy R."/>
            <person name="Ravi A."/>
            <person name="Getino M."/>
            <person name="Pursley I."/>
            <person name="Horton D.L."/>
            <person name="Alikhan N.F."/>
            <person name="Baker D."/>
            <person name="Gharbi K."/>
            <person name="Hall N."/>
            <person name="Watson M."/>
            <person name="Adriaenssens E.M."/>
            <person name="Foster-Nyarko E."/>
            <person name="Jarju S."/>
            <person name="Secka A."/>
            <person name="Antonio M."/>
            <person name="Oren A."/>
            <person name="Chaudhuri R.R."/>
            <person name="La Ragione R."/>
            <person name="Hildebrand F."/>
            <person name="Pallen M.J."/>
        </authorList>
    </citation>
    <scope>NUCLEOTIDE SEQUENCE</scope>
    <source>
        <strain evidence="5">ChiHjej12B11-14209</strain>
    </source>
</reference>
<evidence type="ECO:0000256" key="2">
    <source>
        <dbReference type="ARBA" id="ARBA00022840"/>
    </source>
</evidence>
<dbReference type="GO" id="GO:0043138">
    <property type="term" value="F:3'-5' DNA helicase activity"/>
    <property type="evidence" value="ECO:0007669"/>
    <property type="project" value="TreeGrafter"/>
</dbReference>
<dbReference type="PROSITE" id="PS51194">
    <property type="entry name" value="HELICASE_CTER"/>
    <property type="match status" value="1"/>
</dbReference>
<dbReference type="Proteomes" id="UP000824062">
    <property type="component" value="Unassembled WGS sequence"/>
</dbReference>
<dbReference type="Pfam" id="PF00271">
    <property type="entry name" value="Helicase_C"/>
    <property type="match status" value="1"/>
</dbReference>
<feature type="domain" description="Helicase C-terminal" evidence="4">
    <location>
        <begin position="967"/>
        <end position="1123"/>
    </location>
</feature>
<gene>
    <name evidence="5" type="ORF">IAA19_03995</name>
</gene>
<dbReference type="GO" id="GO:0036297">
    <property type="term" value="P:interstrand cross-link repair"/>
    <property type="evidence" value="ECO:0007669"/>
    <property type="project" value="TreeGrafter"/>
</dbReference>
<dbReference type="InterPro" id="IPR027417">
    <property type="entry name" value="P-loop_NTPase"/>
</dbReference>
<keyword evidence="5" id="KW-0378">Hydrolase</keyword>
<evidence type="ECO:0000313" key="6">
    <source>
        <dbReference type="Proteomes" id="UP000824062"/>
    </source>
</evidence>
<dbReference type="Pfam" id="PF00270">
    <property type="entry name" value="DEAD"/>
    <property type="match status" value="1"/>
</dbReference>
<dbReference type="PANTHER" id="PTHR47957:SF3">
    <property type="entry name" value="ATP-DEPENDENT HELICASE HRQ1"/>
    <property type="match status" value="1"/>
</dbReference>
<dbReference type="CDD" id="cd17923">
    <property type="entry name" value="DEXHc_Hrq1-like"/>
    <property type="match status" value="1"/>
</dbReference>
<protein>
    <submittedName>
        <fullName evidence="5">DEAD/DEAH box helicase</fullName>
    </submittedName>
</protein>
<organism evidence="5 6">
    <name type="scientific">Candidatus Olsenella pullistercoris</name>
    <dbReference type="NCBI Taxonomy" id="2838712"/>
    <lineage>
        <taxon>Bacteria</taxon>
        <taxon>Bacillati</taxon>
        <taxon>Actinomycetota</taxon>
        <taxon>Coriobacteriia</taxon>
        <taxon>Coriobacteriales</taxon>
        <taxon>Atopobiaceae</taxon>
        <taxon>Olsenella</taxon>
    </lineage>
</organism>
<proteinExistence type="predicted"/>
<reference evidence="5" key="2">
    <citation type="submission" date="2021-04" db="EMBL/GenBank/DDBJ databases">
        <authorList>
            <person name="Gilroy R."/>
        </authorList>
    </citation>
    <scope>NUCLEOTIDE SEQUENCE</scope>
    <source>
        <strain evidence="5">ChiHjej12B11-14209</strain>
    </source>
</reference>
<evidence type="ECO:0000313" key="5">
    <source>
        <dbReference type="EMBL" id="HIZ46162.1"/>
    </source>
</evidence>
<dbReference type="PROSITE" id="PS51192">
    <property type="entry name" value="HELICASE_ATP_BIND_1"/>
    <property type="match status" value="1"/>
</dbReference>
<dbReference type="InterPro" id="IPR018973">
    <property type="entry name" value="MZB"/>
</dbReference>
<evidence type="ECO:0000259" key="4">
    <source>
        <dbReference type="PROSITE" id="PS51194"/>
    </source>
</evidence>
<dbReference type="SMART" id="SM00487">
    <property type="entry name" value="DEXDc"/>
    <property type="match status" value="1"/>
</dbReference>
<keyword evidence="1" id="KW-0547">Nucleotide-binding</keyword>
<evidence type="ECO:0000259" key="3">
    <source>
        <dbReference type="PROSITE" id="PS51192"/>
    </source>
</evidence>
<accession>A0A9D2JEB0</accession>
<dbReference type="GO" id="GO:0006289">
    <property type="term" value="P:nucleotide-excision repair"/>
    <property type="evidence" value="ECO:0007669"/>
    <property type="project" value="TreeGrafter"/>
</dbReference>
<dbReference type="InterPro" id="IPR011545">
    <property type="entry name" value="DEAD/DEAH_box_helicase_dom"/>
</dbReference>
<dbReference type="Pfam" id="PF09369">
    <property type="entry name" value="MZB"/>
    <property type="match status" value="1"/>
</dbReference>
<keyword evidence="2" id="KW-0067">ATP-binding</keyword>
<keyword evidence="5" id="KW-0347">Helicase</keyword>
<feature type="domain" description="Helicase ATP-binding" evidence="3">
    <location>
        <begin position="104"/>
        <end position="319"/>
    </location>
</feature>
<evidence type="ECO:0000256" key="1">
    <source>
        <dbReference type="ARBA" id="ARBA00022741"/>
    </source>
</evidence>
<dbReference type="PANTHER" id="PTHR47957">
    <property type="entry name" value="ATP-DEPENDENT HELICASE HRQ1"/>
    <property type="match status" value="1"/>
</dbReference>
<dbReference type="GO" id="GO:0005524">
    <property type="term" value="F:ATP binding"/>
    <property type="evidence" value="ECO:0007669"/>
    <property type="project" value="UniProtKB-KW"/>
</dbReference>
<dbReference type="InterPro" id="IPR014001">
    <property type="entry name" value="Helicase_ATP-bd"/>
</dbReference>
<name>A0A9D2JEB0_9ACTN</name>
<dbReference type="EMBL" id="DXBM01000036">
    <property type="protein sequence ID" value="HIZ46162.1"/>
    <property type="molecule type" value="Genomic_DNA"/>
</dbReference>
<comment type="caution">
    <text evidence="5">The sequence shown here is derived from an EMBL/GenBank/DDBJ whole genome shotgun (WGS) entry which is preliminary data.</text>
</comment>
<dbReference type="GO" id="GO:0003676">
    <property type="term" value="F:nucleic acid binding"/>
    <property type="evidence" value="ECO:0007669"/>
    <property type="project" value="InterPro"/>
</dbReference>